<keyword evidence="8" id="KW-1185">Reference proteome</keyword>
<dbReference type="Proteomes" id="UP001596157">
    <property type="component" value="Unassembled WGS sequence"/>
</dbReference>
<accession>A0ABW0EJB0</accession>
<evidence type="ECO:0000313" key="8">
    <source>
        <dbReference type="Proteomes" id="UP001596157"/>
    </source>
</evidence>
<evidence type="ECO:0000259" key="5">
    <source>
        <dbReference type="Pfam" id="PF03633"/>
    </source>
</evidence>
<feature type="region of interest" description="Disordered" evidence="3">
    <location>
        <begin position="740"/>
        <end position="827"/>
    </location>
</feature>
<reference evidence="8" key="1">
    <citation type="journal article" date="2019" name="Int. J. Syst. Evol. Microbiol.">
        <title>The Global Catalogue of Microorganisms (GCM) 10K type strain sequencing project: providing services to taxonomists for standard genome sequencing and annotation.</title>
        <authorList>
            <consortium name="The Broad Institute Genomics Platform"/>
            <consortium name="The Broad Institute Genome Sequencing Center for Infectious Disease"/>
            <person name="Wu L."/>
            <person name="Ma J."/>
        </authorList>
    </citation>
    <scope>NUCLEOTIDE SEQUENCE [LARGE SCALE GENOMIC DNA]</scope>
    <source>
        <strain evidence="8">CCUG 59778</strain>
    </source>
</reference>
<dbReference type="PIRSF" id="PIRSF036289">
    <property type="entry name" value="Glycosyl_hydrolase_malt_phosph"/>
    <property type="match status" value="1"/>
</dbReference>
<feature type="domain" description="Glycoside hydrolase family 65 central catalytic" evidence="4">
    <location>
        <begin position="325"/>
        <end position="678"/>
    </location>
</feature>
<evidence type="ECO:0000259" key="6">
    <source>
        <dbReference type="Pfam" id="PF03636"/>
    </source>
</evidence>
<dbReference type="PANTHER" id="PTHR11051">
    <property type="entry name" value="GLYCOSYL HYDROLASE-RELATED"/>
    <property type="match status" value="1"/>
</dbReference>
<dbReference type="SUPFAM" id="SSF48208">
    <property type="entry name" value="Six-hairpin glycosidases"/>
    <property type="match status" value="1"/>
</dbReference>
<dbReference type="InterPro" id="IPR012341">
    <property type="entry name" value="6hp_glycosidase-like_sf"/>
</dbReference>
<evidence type="ECO:0000256" key="1">
    <source>
        <dbReference type="ARBA" id="ARBA00006768"/>
    </source>
</evidence>
<dbReference type="InterPro" id="IPR005194">
    <property type="entry name" value="Glyco_hydro_65_C"/>
</dbReference>
<gene>
    <name evidence="7" type="ORF">ACFPM7_04645</name>
</gene>
<feature type="domain" description="Glycoside hydrolase family 65 C-terminal" evidence="5">
    <location>
        <begin position="687"/>
        <end position="748"/>
    </location>
</feature>
<dbReference type="RefSeq" id="WP_378244168.1">
    <property type="nucleotide sequence ID" value="NZ_JBHSKF010000002.1"/>
</dbReference>
<evidence type="ECO:0000256" key="3">
    <source>
        <dbReference type="SAM" id="MobiDB-lite"/>
    </source>
</evidence>
<organism evidence="7 8">
    <name type="scientific">Actinokineospora guangxiensis</name>
    <dbReference type="NCBI Taxonomy" id="1490288"/>
    <lineage>
        <taxon>Bacteria</taxon>
        <taxon>Bacillati</taxon>
        <taxon>Actinomycetota</taxon>
        <taxon>Actinomycetes</taxon>
        <taxon>Pseudonocardiales</taxon>
        <taxon>Pseudonocardiaceae</taxon>
        <taxon>Actinokineospora</taxon>
    </lineage>
</organism>
<dbReference type="InterPro" id="IPR005195">
    <property type="entry name" value="Glyco_hydro_65_M"/>
</dbReference>
<dbReference type="InterPro" id="IPR008928">
    <property type="entry name" value="6-hairpin_glycosidase_sf"/>
</dbReference>
<feature type="domain" description="Glycoside hydrolase family 65 N-terminal" evidence="6">
    <location>
        <begin position="15"/>
        <end position="268"/>
    </location>
</feature>
<feature type="compositionally biased region" description="Polar residues" evidence="3">
    <location>
        <begin position="790"/>
        <end position="801"/>
    </location>
</feature>
<protein>
    <submittedName>
        <fullName evidence="7">Glycoside hydrolase family 65 protein</fullName>
    </submittedName>
</protein>
<dbReference type="EMBL" id="JBHSKF010000002">
    <property type="protein sequence ID" value="MFC5286330.1"/>
    <property type="molecule type" value="Genomic_DNA"/>
</dbReference>
<evidence type="ECO:0000313" key="7">
    <source>
        <dbReference type="EMBL" id="MFC5286330.1"/>
    </source>
</evidence>
<evidence type="ECO:0000259" key="4">
    <source>
        <dbReference type="Pfam" id="PF03632"/>
    </source>
</evidence>
<proteinExistence type="inferred from homology"/>
<keyword evidence="2" id="KW-0326">Glycosidase</keyword>
<feature type="compositionally biased region" description="Pro residues" evidence="3">
    <location>
        <begin position="757"/>
        <end position="770"/>
    </location>
</feature>
<sequence length="827" mass="90850">MTAGFHCAPWALSWRGLSIDDLHRTESLFALGNGHIGLRGSLDEGEPTGLPGTYLNGFYEEHDLPYAEAGYGYPEAGQTVVNVTDGKIIRLLVDDEPVDMRYGKATNHHRTLDFRTGLLTRETEWESPTGARVRLRTERLVSFTQRAVAAIRFHVEPVDRPLQLVAQSDLLANEPIVTETDDPRIAAALQDPLVAEFQRGDGTRAVLVHSTRKSGLRMAAGMDHEIDAPDNLRRELTVEDDLARLTAAVDVEPGQSLTITKYLGYGWSAQRSAPALRAQVEAALAGALQTGWDGLVREQREFLDDFWAVADVEVDGDPELQQALRFALFHIVQAGVRGENRAIPGKGLTGPGYDGHSFWDTETFVLPVLTYTIPDAARDALRWRYNTLDRARERARVLGKKGAAFPWRSINGAECSAYWPAGTAAFHVSADIADAVARYTAATGDTDFDAREGTEILVQTARLWMSLGHYDPHDGFRIDGVTGPDEYTAIVDNNVYTNVMAQKNLTEAIAACERNPKTADRLEVDPEEITAWRTAADRMCVPYDDLLGVHPQSENFTSHAEWDFEGTPEDKYPLLLNYPYFDLYRKQVVKQADLVLALHLRGDLFTLEQKAADFAYYDARTVRDSSLSAGTQSVIAAECGHLDLAYDYLVEAAMTDLRDLHDNVGHGIHMASLAGAWTAVVAGLGGMRDHGGTLTFAPRLPPALSKITFRMRWRTSCLRIDITPTQATYHLLSGPPLTTTHHSTPVDLTDSPITLDIPPPPTFPPPPPRGRTPSPCSGQVGRGGKRWTRHSSLSGCGSTRNWKPPSPTPESTPTRTGSASWAAATPS</sequence>
<dbReference type="SUPFAM" id="SSF74650">
    <property type="entry name" value="Galactose mutarotase-like"/>
    <property type="match status" value="1"/>
</dbReference>
<dbReference type="InterPro" id="IPR017045">
    <property type="entry name" value="Malt_Pase/Glycosyl_Hdrlase"/>
</dbReference>
<dbReference type="Gene3D" id="1.50.10.10">
    <property type="match status" value="1"/>
</dbReference>
<comment type="caution">
    <text evidence="7">The sequence shown here is derived from an EMBL/GenBank/DDBJ whole genome shotgun (WGS) entry which is preliminary data.</text>
</comment>
<dbReference type="Pfam" id="PF03636">
    <property type="entry name" value="Glyco_hydro_65N"/>
    <property type="match status" value="1"/>
</dbReference>
<dbReference type="Pfam" id="PF03633">
    <property type="entry name" value="Glyco_hydro_65C"/>
    <property type="match status" value="1"/>
</dbReference>
<dbReference type="Pfam" id="PF03632">
    <property type="entry name" value="Glyco_hydro_65m"/>
    <property type="match status" value="1"/>
</dbReference>
<dbReference type="InterPro" id="IPR037018">
    <property type="entry name" value="GH65_N"/>
</dbReference>
<evidence type="ECO:0000256" key="2">
    <source>
        <dbReference type="ARBA" id="ARBA00023295"/>
    </source>
</evidence>
<dbReference type="InterPro" id="IPR005196">
    <property type="entry name" value="Glyco_hydro_65_N"/>
</dbReference>
<dbReference type="Gene3D" id="2.70.98.40">
    <property type="entry name" value="Glycoside hydrolase, family 65, N-terminal domain"/>
    <property type="match status" value="1"/>
</dbReference>
<dbReference type="Gene3D" id="2.60.420.10">
    <property type="entry name" value="Maltose phosphorylase, domain 3"/>
    <property type="match status" value="1"/>
</dbReference>
<name>A0ABW0EJB0_9PSEU</name>
<comment type="similarity">
    <text evidence="1">Belongs to the glycosyl hydrolase 65 family.</text>
</comment>
<dbReference type="InterPro" id="IPR011013">
    <property type="entry name" value="Gal_mutarotase_sf_dom"/>
</dbReference>
<dbReference type="GO" id="GO:0016787">
    <property type="term" value="F:hydrolase activity"/>
    <property type="evidence" value="ECO:0007669"/>
    <property type="project" value="UniProtKB-KW"/>
</dbReference>
<keyword evidence="7" id="KW-0378">Hydrolase</keyword>
<dbReference type="PANTHER" id="PTHR11051:SF13">
    <property type="entry name" value="GLYCOSYL TRANSFERASE"/>
    <property type="match status" value="1"/>
</dbReference>